<dbReference type="CDD" id="cd00377">
    <property type="entry name" value="ICL_PEPM"/>
    <property type="match status" value="1"/>
</dbReference>
<dbReference type="Gene3D" id="3.20.20.60">
    <property type="entry name" value="Phosphoenolpyruvate-binding domains"/>
    <property type="match status" value="1"/>
</dbReference>
<dbReference type="Pfam" id="PF13714">
    <property type="entry name" value="PEP_mutase"/>
    <property type="match status" value="1"/>
</dbReference>
<dbReference type="Gene3D" id="6.10.250.2750">
    <property type="match status" value="1"/>
</dbReference>
<dbReference type="PANTHER" id="PTHR42905">
    <property type="entry name" value="PHOSPHOENOLPYRUVATE CARBOXYLASE"/>
    <property type="match status" value="1"/>
</dbReference>
<dbReference type="Proteomes" id="UP001589693">
    <property type="component" value="Unassembled WGS sequence"/>
</dbReference>
<evidence type="ECO:0000313" key="1">
    <source>
        <dbReference type="EMBL" id="MFB9903560.1"/>
    </source>
</evidence>
<dbReference type="InterPro" id="IPR040442">
    <property type="entry name" value="Pyrv_kinase-like_dom_sf"/>
</dbReference>
<comment type="caution">
    <text evidence="1">The sequence shown here is derived from an EMBL/GenBank/DDBJ whole genome shotgun (WGS) entry which is preliminary data.</text>
</comment>
<sequence>MTLSRQDRAALFTSLHHKDSVLALPNAWDVMSARLVELEGAEAVATTSAGVAWSLGAADGDKLDRDRAIDLVTRIVAAVSVPVTADIESGFGASAADVAETVRGIAGAGAVGVNLEDAHHGGPSPLRPIADQAERLAAAREADPDLYINARVDVYLRAVGDPAERVAATLERARAYLAAGASGIFVPGVADADTIALLAKEIDAPLNVLVGPGSPTVAELAELGVARASLGSGLSQAAYAVVQRGAREMLTSGTYTATEDALDFGTLNSSI</sequence>
<dbReference type="InterPro" id="IPR015813">
    <property type="entry name" value="Pyrv/PenolPyrv_kinase-like_dom"/>
</dbReference>
<dbReference type="EMBL" id="JBHLZU010000005">
    <property type="protein sequence ID" value="MFB9903560.1"/>
    <property type="molecule type" value="Genomic_DNA"/>
</dbReference>
<dbReference type="RefSeq" id="WP_377850701.1">
    <property type="nucleotide sequence ID" value="NZ_JBHLZU010000005.1"/>
</dbReference>
<organism evidence="1 2">
    <name type="scientific">Allokutzneria oryzae</name>
    <dbReference type="NCBI Taxonomy" id="1378989"/>
    <lineage>
        <taxon>Bacteria</taxon>
        <taxon>Bacillati</taxon>
        <taxon>Actinomycetota</taxon>
        <taxon>Actinomycetes</taxon>
        <taxon>Pseudonocardiales</taxon>
        <taxon>Pseudonocardiaceae</taxon>
        <taxon>Allokutzneria</taxon>
    </lineage>
</organism>
<keyword evidence="1" id="KW-0456">Lyase</keyword>
<reference evidence="1 2" key="1">
    <citation type="submission" date="2024-09" db="EMBL/GenBank/DDBJ databases">
        <authorList>
            <person name="Sun Q."/>
            <person name="Mori K."/>
        </authorList>
    </citation>
    <scope>NUCLEOTIDE SEQUENCE [LARGE SCALE GENOMIC DNA]</scope>
    <source>
        <strain evidence="1 2">TBRC 7907</strain>
    </source>
</reference>
<protein>
    <submittedName>
        <fullName evidence="1">Isocitrate lyase/phosphoenolpyruvate mutase family protein</fullName>
    </submittedName>
</protein>
<keyword evidence="2" id="KW-1185">Reference proteome</keyword>
<dbReference type="PANTHER" id="PTHR42905:SF16">
    <property type="entry name" value="CARBOXYPHOSPHONOENOLPYRUVATE PHOSPHONOMUTASE-LIKE PROTEIN (AFU_ORTHOLOGUE AFUA_5G07230)"/>
    <property type="match status" value="1"/>
</dbReference>
<name>A0ABV5ZRP6_9PSEU</name>
<gene>
    <name evidence="1" type="ORF">ACFFQA_06380</name>
</gene>
<proteinExistence type="predicted"/>
<dbReference type="InterPro" id="IPR039556">
    <property type="entry name" value="ICL/PEPM"/>
</dbReference>
<accession>A0ABV5ZRP6</accession>
<dbReference type="SUPFAM" id="SSF51621">
    <property type="entry name" value="Phosphoenolpyruvate/pyruvate domain"/>
    <property type="match status" value="1"/>
</dbReference>
<evidence type="ECO:0000313" key="2">
    <source>
        <dbReference type="Proteomes" id="UP001589693"/>
    </source>
</evidence>
<dbReference type="GO" id="GO:0016829">
    <property type="term" value="F:lyase activity"/>
    <property type="evidence" value="ECO:0007669"/>
    <property type="project" value="UniProtKB-KW"/>
</dbReference>